<protein>
    <submittedName>
        <fullName evidence="2">Str. FM013</fullName>
    </submittedName>
</protein>
<accession>A0A0G4P3V5</accession>
<organism evidence="2 3">
    <name type="scientific">Penicillium camemberti (strain FM 013)</name>
    <dbReference type="NCBI Taxonomy" id="1429867"/>
    <lineage>
        <taxon>Eukaryota</taxon>
        <taxon>Fungi</taxon>
        <taxon>Dikarya</taxon>
        <taxon>Ascomycota</taxon>
        <taxon>Pezizomycotina</taxon>
        <taxon>Eurotiomycetes</taxon>
        <taxon>Eurotiomycetidae</taxon>
        <taxon>Eurotiales</taxon>
        <taxon>Aspergillaceae</taxon>
        <taxon>Penicillium</taxon>
    </lineage>
</organism>
<sequence>MNLKTRKTATTPRGTGRPPSVQIVERDRTRETVVPVAIAAIEDMLGFARRFVKNARTSDIRGDTVDSLHGLHRKAGVPNHSRLMLNNVHITTNIIAAERKAPVAPDTSLFDRVQRIPTGPRSNIPNTRSAPTKPTYVQPAFARPAFAPSALSQPVFGQTAFS</sequence>
<proteinExistence type="predicted"/>
<feature type="compositionally biased region" description="Low complexity" evidence="1">
    <location>
        <begin position="8"/>
        <end position="19"/>
    </location>
</feature>
<evidence type="ECO:0000313" key="2">
    <source>
        <dbReference type="EMBL" id="CRL21005.1"/>
    </source>
</evidence>
<evidence type="ECO:0000256" key="1">
    <source>
        <dbReference type="SAM" id="MobiDB-lite"/>
    </source>
</evidence>
<dbReference type="AlphaFoldDB" id="A0A0G4P3V5"/>
<reference evidence="2 3" key="1">
    <citation type="journal article" date="2014" name="Nat. Commun.">
        <title>Multiple recent horizontal transfers of a large genomic region in cheese making fungi.</title>
        <authorList>
            <person name="Cheeseman K."/>
            <person name="Ropars J."/>
            <person name="Renault P."/>
            <person name="Dupont J."/>
            <person name="Gouzy J."/>
            <person name="Branca A."/>
            <person name="Abraham A.L."/>
            <person name="Ceppi M."/>
            <person name="Conseiller E."/>
            <person name="Debuchy R."/>
            <person name="Malagnac F."/>
            <person name="Goarin A."/>
            <person name="Silar P."/>
            <person name="Lacoste S."/>
            <person name="Sallet E."/>
            <person name="Bensimon A."/>
            <person name="Giraud T."/>
            <person name="Brygoo Y."/>
        </authorList>
    </citation>
    <scope>NUCLEOTIDE SEQUENCE [LARGE SCALE GENOMIC DNA]</scope>
    <source>
        <strain evidence="3">FM 013</strain>
    </source>
</reference>
<keyword evidence="3" id="KW-1185">Reference proteome</keyword>
<dbReference type="Proteomes" id="UP000053732">
    <property type="component" value="Unassembled WGS sequence"/>
</dbReference>
<name>A0A0G4P3V5_PENC3</name>
<feature type="region of interest" description="Disordered" evidence="1">
    <location>
        <begin position="1"/>
        <end position="20"/>
    </location>
</feature>
<evidence type="ECO:0000313" key="3">
    <source>
        <dbReference type="Proteomes" id="UP000053732"/>
    </source>
</evidence>
<gene>
    <name evidence="2" type="ORF">PCAMFM013_S005g000169</name>
</gene>
<dbReference type="EMBL" id="HG793138">
    <property type="protein sequence ID" value="CRL21005.1"/>
    <property type="molecule type" value="Genomic_DNA"/>
</dbReference>